<accession>A0A1T4LWX6</accession>
<reference evidence="3" key="1">
    <citation type="submission" date="2017-02" db="EMBL/GenBank/DDBJ databases">
        <authorList>
            <person name="Varghese N."/>
            <person name="Submissions S."/>
        </authorList>
    </citation>
    <scope>NUCLEOTIDE SEQUENCE [LARGE SCALE GENOMIC DNA]</scope>
    <source>
        <strain evidence="3">ATCC 51356</strain>
    </source>
</reference>
<dbReference type="STRING" id="29524.SAMN02745171_00566"/>
<evidence type="ECO:0000313" key="3">
    <source>
        <dbReference type="Proteomes" id="UP000190121"/>
    </source>
</evidence>
<evidence type="ECO:0000313" key="2">
    <source>
        <dbReference type="EMBL" id="SJZ59243.1"/>
    </source>
</evidence>
<feature type="compositionally biased region" description="Basic and acidic residues" evidence="1">
    <location>
        <begin position="71"/>
        <end position="83"/>
    </location>
</feature>
<organism evidence="2 3">
    <name type="scientific">Porphyromonas circumdentaria</name>
    <dbReference type="NCBI Taxonomy" id="29524"/>
    <lineage>
        <taxon>Bacteria</taxon>
        <taxon>Pseudomonadati</taxon>
        <taxon>Bacteroidota</taxon>
        <taxon>Bacteroidia</taxon>
        <taxon>Bacteroidales</taxon>
        <taxon>Porphyromonadaceae</taxon>
        <taxon>Porphyromonas</taxon>
    </lineage>
</organism>
<evidence type="ECO:0000256" key="1">
    <source>
        <dbReference type="SAM" id="MobiDB-lite"/>
    </source>
</evidence>
<sequence length="436" mass="50777">MGYIIAFKMKLTWFKNFLGLGIVLCLATLPGQAQLGSLGQKLKKEVKKAAKEVTEEVKKSWEEELEQKQTPTREEKKAIEQKAAESPVQSYDKSQKPNMPQPEEQDYLSIMKNVQIAEQTDDSFYAEAKQRDNGVFNENLDLRARFESFAYYLLKLKKAVENRDIEYMAWPEDNKVMMYYFSIFGNPKNEGKGGFSWRGWSSEYQRVTSAVEKIMLSPFKGKWNGSTVSLKDLLLKIDNHLNKIESQNQKKYYLLTSVVKLSEGLSDDRLSDNDPQIQTLVASLKKVHASMGQEYKSIYPAPMTRQEINEMVQKRKTKQQEEIYEEYQERQNRVYDMPRVGRMNTPQMIAIFEKIMRKQFSNEKIVKTIIKSDEWTIQDQGSDRYRVVFGYVIVKKPDGRYQAIPCSMAGKWSPGAGKYEAYRYHSLGTPFYVNYR</sequence>
<feature type="compositionally biased region" description="Polar residues" evidence="1">
    <location>
        <begin position="87"/>
        <end position="98"/>
    </location>
</feature>
<protein>
    <submittedName>
        <fullName evidence="2">Uncharacterized protein</fullName>
    </submittedName>
</protein>
<keyword evidence="3" id="KW-1185">Reference proteome</keyword>
<dbReference type="Proteomes" id="UP000190121">
    <property type="component" value="Unassembled WGS sequence"/>
</dbReference>
<dbReference type="AlphaFoldDB" id="A0A1T4LWX6"/>
<dbReference type="EMBL" id="FUXE01000004">
    <property type="protein sequence ID" value="SJZ59243.1"/>
    <property type="molecule type" value="Genomic_DNA"/>
</dbReference>
<gene>
    <name evidence="2" type="ORF">SAMN02745171_00566</name>
</gene>
<proteinExistence type="predicted"/>
<feature type="region of interest" description="Disordered" evidence="1">
    <location>
        <begin position="59"/>
        <end position="102"/>
    </location>
</feature>
<name>A0A1T4LWX6_9PORP</name>